<dbReference type="Proteomes" id="UP000015105">
    <property type="component" value="Chromosome 1D"/>
</dbReference>
<evidence type="ECO:0000313" key="1">
    <source>
        <dbReference type="EnsemblPlants" id="AET1Gv20149000.3"/>
    </source>
</evidence>
<evidence type="ECO:0000313" key="2">
    <source>
        <dbReference type="Proteomes" id="UP000015105"/>
    </source>
</evidence>
<organism evidence="1 2">
    <name type="scientific">Aegilops tauschii subsp. strangulata</name>
    <name type="common">Goatgrass</name>
    <dbReference type="NCBI Taxonomy" id="200361"/>
    <lineage>
        <taxon>Eukaryota</taxon>
        <taxon>Viridiplantae</taxon>
        <taxon>Streptophyta</taxon>
        <taxon>Embryophyta</taxon>
        <taxon>Tracheophyta</taxon>
        <taxon>Spermatophyta</taxon>
        <taxon>Magnoliopsida</taxon>
        <taxon>Liliopsida</taxon>
        <taxon>Poales</taxon>
        <taxon>Poaceae</taxon>
        <taxon>BOP clade</taxon>
        <taxon>Pooideae</taxon>
        <taxon>Triticodae</taxon>
        <taxon>Triticeae</taxon>
        <taxon>Triticinae</taxon>
        <taxon>Aegilops</taxon>
    </lineage>
</organism>
<name>A0A452XT35_AEGTS</name>
<dbReference type="Gramene" id="AET1Gv20149000.3">
    <property type="protein sequence ID" value="AET1Gv20149000.3"/>
    <property type="gene ID" value="AET1Gv20149000"/>
</dbReference>
<reference evidence="1" key="4">
    <citation type="submission" date="2019-03" db="UniProtKB">
        <authorList>
            <consortium name="EnsemblPlants"/>
        </authorList>
    </citation>
    <scope>IDENTIFICATION</scope>
</reference>
<accession>A0A452XT35</accession>
<reference evidence="1" key="5">
    <citation type="journal article" date="2021" name="G3 (Bethesda)">
        <title>Aegilops tauschii genome assembly Aet v5.0 features greater sequence contiguity and improved annotation.</title>
        <authorList>
            <person name="Wang L."/>
            <person name="Zhu T."/>
            <person name="Rodriguez J.C."/>
            <person name="Deal K.R."/>
            <person name="Dubcovsky J."/>
            <person name="McGuire P.E."/>
            <person name="Lux T."/>
            <person name="Spannagl M."/>
            <person name="Mayer K.F.X."/>
            <person name="Baldrich P."/>
            <person name="Meyers B.C."/>
            <person name="Huo N."/>
            <person name="Gu Y.Q."/>
            <person name="Zhou H."/>
            <person name="Devos K.M."/>
            <person name="Bennetzen J.L."/>
            <person name="Unver T."/>
            <person name="Budak H."/>
            <person name="Gulick P.J."/>
            <person name="Galiba G."/>
            <person name="Kalapos B."/>
            <person name="Nelson D.R."/>
            <person name="Li P."/>
            <person name="You F.M."/>
            <person name="Luo M.C."/>
            <person name="Dvorak J."/>
        </authorList>
    </citation>
    <scope>NUCLEOTIDE SEQUENCE [LARGE SCALE GENOMIC DNA]</scope>
    <source>
        <strain evidence="1">cv. AL8/78</strain>
    </source>
</reference>
<reference evidence="1" key="3">
    <citation type="journal article" date="2017" name="Nature">
        <title>Genome sequence of the progenitor of the wheat D genome Aegilops tauschii.</title>
        <authorList>
            <person name="Luo M.C."/>
            <person name="Gu Y.Q."/>
            <person name="Puiu D."/>
            <person name="Wang H."/>
            <person name="Twardziok S.O."/>
            <person name="Deal K.R."/>
            <person name="Huo N."/>
            <person name="Zhu T."/>
            <person name="Wang L."/>
            <person name="Wang Y."/>
            <person name="McGuire P.E."/>
            <person name="Liu S."/>
            <person name="Long H."/>
            <person name="Ramasamy R.K."/>
            <person name="Rodriguez J.C."/>
            <person name="Van S.L."/>
            <person name="Yuan L."/>
            <person name="Wang Z."/>
            <person name="Xia Z."/>
            <person name="Xiao L."/>
            <person name="Anderson O.D."/>
            <person name="Ouyang S."/>
            <person name="Liang Y."/>
            <person name="Zimin A.V."/>
            <person name="Pertea G."/>
            <person name="Qi P."/>
            <person name="Bennetzen J.L."/>
            <person name="Dai X."/>
            <person name="Dawson M.W."/>
            <person name="Muller H.G."/>
            <person name="Kugler K."/>
            <person name="Rivarola-Duarte L."/>
            <person name="Spannagl M."/>
            <person name="Mayer K.F.X."/>
            <person name="Lu F.H."/>
            <person name="Bevan M.W."/>
            <person name="Leroy P."/>
            <person name="Li P."/>
            <person name="You F.M."/>
            <person name="Sun Q."/>
            <person name="Liu Z."/>
            <person name="Lyons E."/>
            <person name="Wicker T."/>
            <person name="Salzberg S.L."/>
            <person name="Devos K.M."/>
            <person name="Dvorak J."/>
        </authorList>
    </citation>
    <scope>NUCLEOTIDE SEQUENCE [LARGE SCALE GENOMIC DNA]</scope>
    <source>
        <strain evidence="1">cv. AL8/78</strain>
    </source>
</reference>
<keyword evidence="2" id="KW-1185">Reference proteome</keyword>
<dbReference type="AlphaFoldDB" id="A0A452XT35"/>
<protein>
    <submittedName>
        <fullName evidence="1">Uncharacterized protein</fullName>
    </submittedName>
</protein>
<reference evidence="2" key="1">
    <citation type="journal article" date="2014" name="Science">
        <title>Ancient hybridizations among the ancestral genomes of bread wheat.</title>
        <authorList>
            <consortium name="International Wheat Genome Sequencing Consortium,"/>
            <person name="Marcussen T."/>
            <person name="Sandve S.R."/>
            <person name="Heier L."/>
            <person name="Spannagl M."/>
            <person name="Pfeifer M."/>
            <person name="Jakobsen K.S."/>
            <person name="Wulff B.B."/>
            <person name="Steuernagel B."/>
            <person name="Mayer K.F."/>
            <person name="Olsen O.A."/>
        </authorList>
    </citation>
    <scope>NUCLEOTIDE SEQUENCE [LARGE SCALE GENOMIC DNA]</scope>
    <source>
        <strain evidence="2">cv. AL8/78</strain>
    </source>
</reference>
<proteinExistence type="predicted"/>
<dbReference type="EnsemblPlants" id="AET1Gv20149000.3">
    <property type="protein sequence ID" value="AET1Gv20149000.3"/>
    <property type="gene ID" value="AET1Gv20149000"/>
</dbReference>
<reference evidence="2" key="2">
    <citation type="journal article" date="2017" name="Nat. Plants">
        <title>The Aegilops tauschii genome reveals multiple impacts of transposons.</title>
        <authorList>
            <person name="Zhao G."/>
            <person name="Zou C."/>
            <person name="Li K."/>
            <person name="Wang K."/>
            <person name="Li T."/>
            <person name="Gao L."/>
            <person name="Zhang X."/>
            <person name="Wang H."/>
            <person name="Yang Z."/>
            <person name="Liu X."/>
            <person name="Jiang W."/>
            <person name="Mao L."/>
            <person name="Kong X."/>
            <person name="Jiao Y."/>
            <person name="Jia J."/>
        </authorList>
    </citation>
    <scope>NUCLEOTIDE SEQUENCE [LARGE SCALE GENOMIC DNA]</scope>
    <source>
        <strain evidence="2">cv. AL8/78</strain>
    </source>
</reference>
<sequence length="36" mass="3964">AYGHDASALNNQCDTAKVKEEERMYKSAKAFGVCLD</sequence>